<evidence type="ECO:0008006" key="3">
    <source>
        <dbReference type="Google" id="ProtNLM"/>
    </source>
</evidence>
<dbReference type="EMBL" id="JBEPAZ010000011">
    <property type="protein sequence ID" value="MER6429286.1"/>
    <property type="molecule type" value="Genomic_DNA"/>
</dbReference>
<evidence type="ECO:0000313" key="2">
    <source>
        <dbReference type="Proteomes" id="UP001470023"/>
    </source>
</evidence>
<reference evidence="1 2" key="1">
    <citation type="submission" date="2024-06" db="EMBL/GenBank/DDBJ databases">
        <title>The Natural Products Discovery Center: Release of the First 8490 Sequenced Strains for Exploring Actinobacteria Biosynthetic Diversity.</title>
        <authorList>
            <person name="Kalkreuter E."/>
            <person name="Kautsar S.A."/>
            <person name="Yang D."/>
            <person name="Bader C.D."/>
            <person name="Teijaro C.N."/>
            <person name="Fluegel L."/>
            <person name="Davis C.M."/>
            <person name="Simpson J.R."/>
            <person name="Lauterbach L."/>
            <person name="Steele A.D."/>
            <person name="Gui C."/>
            <person name="Meng S."/>
            <person name="Li G."/>
            <person name="Viehrig K."/>
            <person name="Ye F."/>
            <person name="Su P."/>
            <person name="Kiefer A.F."/>
            <person name="Nichols A."/>
            <person name="Cepeda A.J."/>
            <person name="Yan W."/>
            <person name="Fan B."/>
            <person name="Jiang Y."/>
            <person name="Adhikari A."/>
            <person name="Zheng C.-J."/>
            <person name="Schuster L."/>
            <person name="Cowan T.M."/>
            <person name="Smanski M.J."/>
            <person name="Chevrette M.G."/>
            <person name="De Carvalho L.P.S."/>
            <person name="Shen B."/>
        </authorList>
    </citation>
    <scope>NUCLEOTIDE SEQUENCE [LARGE SCALE GENOMIC DNA]</scope>
    <source>
        <strain evidence="1 2">NPDC001166</strain>
    </source>
</reference>
<name>A0ABV1U6D9_9ACTN</name>
<proteinExistence type="predicted"/>
<gene>
    <name evidence="1" type="ORF">ABT272_16320</name>
</gene>
<dbReference type="RefSeq" id="WP_352063753.1">
    <property type="nucleotide sequence ID" value="NZ_JBEOYA010000147.1"/>
</dbReference>
<dbReference type="Proteomes" id="UP001470023">
    <property type="component" value="Unassembled WGS sequence"/>
</dbReference>
<evidence type="ECO:0000313" key="1">
    <source>
        <dbReference type="EMBL" id="MER6429286.1"/>
    </source>
</evidence>
<accession>A0ABV1U6D9</accession>
<comment type="caution">
    <text evidence="1">The sequence shown here is derived from an EMBL/GenBank/DDBJ whole genome shotgun (WGS) entry which is preliminary data.</text>
</comment>
<organism evidence="1 2">
    <name type="scientific">Streptomyces sp. 900105245</name>
    <dbReference type="NCBI Taxonomy" id="3154379"/>
    <lineage>
        <taxon>Bacteria</taxon>
        <taxon>Bacillati</taxon>
        <taxon>Actinomycetota</taxon>
        <taxon>Actinomycetes</taxon>
        <taxon>Kitasatosporales</taxon>
        <taxon>Streptomycetaceae</taxon>
        <taxon>Streptomyces</taxon>
    </lineage>
</organism>
<protein>
    <recommendedName>
        <fullName evidence="3">Secreted protein</fullName>
    </recommendedName>
</protein>
<sequence>MSRRPLLFLDVDGPLHPYATPSGRCPEGYVTVHLPAEARRPSAAGAPPSYVRPRAVWLNPAHGPALLALGFELCWASAWMGEANRWIGPALGLPPLPFVDFGDALLRERPDTVHWKSAPLIAHAGGRPFAWVDDEQSDADHGHVAATHRAPFLLHHVDPRVGLRQEDFTALAGCAAALNGSAAAR</sequence>
<keyword evidence="2" id="KW-1185">Reference proteome</keyword>